<evidence type="ECO:0000256" key="1">
    <source>
        <dbReference type="ARBA" id="ARBA00004141"/>
    </source>
</evidence>
<keyword evidence="5 7" id="KW-0472">Membrane</keyword>
<reference evidence="9 10" key="1">
    <citation type="submission" date="2019-08" db="EMBL/GenBank/DDBJ databases">
        <title>The genome of the soybean aphid Biotype 1, its phylome, world population structure and adaptation to the North American continent.</title>
        <authorList>
            <person name="Giordano R."/>
            <person name="Donthu R.K."/>
            <person name="Hernandez A.G."/>
            <person name="Wright C.L."/>
            <person name="Zimin A.V."/>
        </authorList>
    </citation>
    <scope>NUCLEOTIDE SEQUENCE [LARGE SCALE GENOMIC DNA]</scope>
    <source>
        <tissue evidence="9">Whole aphids</tissue>
    </source>
</reference>
<evidence type="ECO:0000313" key="10">
    <source>
        <dbReference type="Proteomes" id="UP000475862"/>
    </source>
</evidence>
<comment type="catalytic activity">
    <reaction evidence="7">
        <text>L-cysteinyl-[protein] + hexadecanoyl-CoA = S-hexadecanoyl-L-cysteinyl-[protein] + CoA</text>
        <dbReference type="Rhea" id="RHEA:36683"/>
        <dbReference type="Rhea" id="RHEA-COMP:10131"/>
        <dbReference type="Rhea" id="RHEA-COMP:11032"/>
        <dbReference type="ChEBI" id="CHEBI:29950"/>
        <dbReference type="ChEBI" id="CHEBI:57287"/>
        <dbReference type="ChEBI" id="CHEBI:57379"/>
        <dbReference type="ChEBI" id="CHEBI:74151"/>
        <dbReference type="EC" id="2.3.1.225"/>
    </reaction>
</comment>
<evidence type="ECO:0000256" key="7">
    <source>
        <dbReference type="RuleBase" id="RU079119"/>
    </source>
</evidence>
<feature type="transmembrane region" description="Helical" evidence="7">
    <location>
        <begin position="52"/>
        <end position="71"/>
    </location>
</feature>
<comment type="subcellular location">
    <subcellularLocation>
        <location evidence="1">Membrane</location>
        <topology evidence="1">Multi-pass membrane protein</topology>
    </subcellularLocation>
</comment>
<feature type="domain" description="Palmitoyltransferase DHHC" evidence="8">
    <location>
        <begin position="135"/>
        <end position="261"/>
    </location>
</feature>
<keyword evidence="2 7" id="KW-0808">Transferase</keyword>
<dbReference type="OrthoDB" id="9909019at2759"/>
<organism evidence="9 10">
    <name type="scientific">Aphis glycines</name>
    <name type="common">Soybean aphid</name>
    <dbReference type="NCBI Taxonomy" id="307491"/>
    <lineage>
        <taxon>Eukaryota</taxon>
        <taxon>Metazoa</taxon>
        <taxon>Ecdysozoa</taxon>
        <taxon>Arthropoda</taxon>
        <taxon>Hexapoda</taxon>
        <taxon>Insecta</taxon>
        <taxon>Pterygota</taxon>
        <taxon>Neoptera</taxon>
        <taxon>Paraneoptera</taxon>
        <taxon>Hemiptera</taxon>
        <taxon>Sternorrhyncha</taxon>
        <taxon>Aphidomorpha</taxon>
        <taxon>Aphidoidea</taxon>
        <taxon>Aphididae</taxon>
        <taxon>Aphidini</taxon>
        <taxon>Aphis</taxon>
        <taxon>Aphis</taxon>
    </lineage>
</organism>
<comment type="similarity">
    <text evidence="7">Belongs to the DHHC palmitoyltransferase family.</text>
</comment>
<feature type="transmembrane region" description="Helical" evidence="7">
    <location>
        <begin position="182"/>
        <end position="206"/>
    </location>
</feature>
<comment type="domain">
    <text evidence="7">The DHHC domain is required for palmitoyltransferase activity.</text>
</comment>
<evidence type="ECO:0000256" key="3">
    <source>
        <dbReference type="ARBA" id="ARBA00022692"/>
    </source>
</evidence>
<evidence type="ECO:0000256" key="4">
    <source>
        <dbReference type="ARBA" id="ARBA00022989"/>
    </source>
</evidence>
<comment type="caution">
    <text evidence="9">The sequence shown here is derived from an EMBL/GenBank/DDBJ whole genome shotgun (WGS) entry which is preliminary data.</text>
</comment>
<accession>A0A6G0TSL6</accession>
<keyword evidence="4 7" id="KW-1133">Transmembrane helix</keyword>
<keyword evidence="6 7" id="KW-0012">Acyltransferase</keyword>
<evidence type="ECO:0000256" key="2">
    <source>
        <dbReference type="ARBA" id="ARBA00022679"/>
    </source>
</evidence>
<evidence type="ECO:0000259" key="8">
    <source>
        <dbReference type="Pfam" id="PF01529"/>
    </source>
</evidence>
<gene>
    <name evidence="9" type="ORF">AGLY_005855</name>
</gene>
<dbReference type="PANTHER" id="PTHR12246">
    <property type="entry name" value="PALMITOYLTRANSFERASE ZDHHC16"/>
    <property type="match status" value="1"/>
</dbReference>
<protein>
    <recommendedName>
        <fullName evidence="7">Palmitoyltransferase</fullName>
        <ecNumber evidence="7">2.3.1.225</ecNumber>
    </recommendedName>
</protein>
<sequence>MEAPSSKRFCCSVCVHTVKSIPVIFILCILAWSYYAYVYHLCLSRVTSVELSIPYLLVYHIILVLFLWSYFKTIFTKPSGAPPNVLTDDLSLYYFRLPEEVFEEFNKNPIDLSRQSAILRDFAENLPIMTFTNTNDIRFCDKCKIVKPDRSHHCSVCRKCVLKMDHHCPWVNNCVSYSNYKYFILFLAYGHLMCVYVAATTVEYVIKFWDITTDMRIQEGSYKIHIIFLFFIASMFSLSLFSLLAYHIYLVSKNRTTLESFRPPKFLDGSDKNGFNLGCCRNIQEVFGKEVLLWPFPIDTRLLTCLGEGVSFPINKTVPEAQSLLFSDVNNQKTSIDFEHYDTSLFTSVLISDDNMSSTDTNAPKYQDLIQI</sequence>
<keyword evidence="10" id="KW-1185">Reference proteome</keyword>
<dbReference type="EMBL" id="VYZN01000017">
    <property type="protein sequence ID" value="KAE9537883.1"/>
    <property type="molecule type" value="Genomic_DNA"/>
</dbReference>
<evidence type="ECO:0000313" key="9">
    <source>
        <dbReference type="EMBL" id="KAE9537883.1"/>
    </source>
</evidence>
<dbReference type="EC" id="2.3.1.225" evidence="7"/>
<feature type="transmembrane region" description="Helical" evidence="7">
    <location>
        <begin position="226"/>
        <end position="249"/>
    </location>
</feature>
<dbReference type="GO" id="GO:0019706">
    <property type="term" value="F:protein-cysteine S-palmitoyltransferase activity"/>
    <property type="evidence" value="ECO:0007669"/>
    <property type="project" value="UniProtKB-EC"/>
</dbReference>
<dbReference type="GO" id="GO:0016020">
    <property type="term" value="C:membrane"/>
    <property type="evidence" value="ECO:0007669"/>
    <property type="project" value="UniProtKB-SubCell"/>
</dbReference>
<evidence type="ECO:0000256" key="5">
    <source>
        <dbReference type="ARBA" id="ARBA00023136"/>
    </source>
</evidence>
<dbReference type="InterPro" id="IPR039859">
    <property type="entry name" value="PFA4/ZDH16/20/ERF2-like"/>
</dbReference>
<evidence type="ECO:0000256" key="6">
    <source>
        <dbReference type="ARBA" id="ARBA00023315"/>
    </source>
</evidence>
<dbReference type="Proteomes" id="UP000475862">
    <property type="component" value="Unassembled WGS sequence"/>
</dbReference>
<dbReference type="PROSITE" id="PS50216">
    <property type="entry name" value="DHHC"/>
    <property type="match status" value="1"/>
</dbReference>
<name>A0A6G0TSL6_APHGL</name>
<dbReference type="InterPro" id="IPR001594">
    <property type="entry name" value="Palmitoyltrfase_DHHC"/>
</dbReference>
<dbReference type="Pfam" id="PF01529">
    <property type="entry name" value="DHHC"/>
    <property type="match status" value="1"/>
</dbReference>
<feature type="transmembrane region" description="Helical" evidence="7">
    <location>
        <begin position="21"/>
        <end position="40"/>
    </location>
</feature>
<dbReference type="AlphaFoldDB" id="A0A6G0TSL6"/>
<proteinExistence type="inferred from homology"/>
<keyword evidence="3 7" id="KW-0812">Transmembrane</keyword>